<dbReference type="InterPro" id="IPR050855">
    <property type="entry name" value="NDM-1-like"/>
</dbReference>
<dbReference type="Pfam" id="PF00753">
    <property type="entry name" value="Lactamase_B"/>
    <property type="match status" value="1"/>
</dbReference>
<dbReference type="EMBL" id="JBHRXV010000003">
    <property type="protein sequence ID" value="MFC3711914.1"/>
    <property type="molecule type" value="Genomic_DNA"/>
</dbReference>
<dbReference type="Gene3D" id="3.60.15.10">
    <property type="entry name" value="Ribonuclease Z/Hydroxyacylglutathione hydrolase-like"/>
    <property type="match status" value="1"/>
</dbReference>
<keyword evidence="4" id="KW-1185">Reference proteome</keyword>
<comment type="similarity">
    <text evidence="1">Belongs to the metallo-beta-lactamase superfamily. Class-B beta-lactamase family.</text>
</comment>
<protein>
    <submittedName>
        <fullName evidence="3">MBL fold metallo-hydrolase</fullName>
    </submittedName>
</protein>
<dbReference type="SUPFAM" id="SSF56281">
    <property type="entry name" value="Metallo-hydrolase/oxidoreductase"/>
    <property type="match status" value="1"/>
</dbReference>
<evidence type="ECO:0000313" key="4">
    <source>
        <dbReference type="Proteomes" id="UP001595615"/>
    </source>
</evidence>
<accession>A0ABV7XB85</accession>
<dbReference type="InterPro" id="IPR036388">
    <property type="entry name" value="WH-like_DNA-bd_sf"/>
</dbReference>
<proteinExistence type="inferred from homology"/>
<name>A0ABV7XB85_9SPHN</name>
<evidence type="ECO:0000259" key="2">
    <source>
        <dbReference type="SMART" id="SM00849"/>
    </source>
</evidence>
<dbReference type="Pfam" id="PF21221">
    <property type="entry name" value="B_lactamase-like_C"/>
    <property type="match status" value="1"/>
</dbReference>
<dbReference type="Proteomes" id="UP001595615">
    <property type="component" value="Unassembled WGS sequence"/>
</dbReference>
<sequence length="359" mass="39666">MQDSSLAVAEPPEAGKELRGLFYPHGRWTPEPGKLHPVADGVFWLRMPLPFSLDHINLWVLDDGDGWAIVDTGLAAGPCRDMWRALFEGQMAGRPVSRVIVTHYHPDHLGLAGWLTHKWGVPLEITRGEFMLARVLTLDIADAPPAAAIDFYARSGWPDEAVERMKGQGWGRFGMAVTRLPMGYSRLVDGQALTIGGRTWRVVTGSGHSPEHACLLCDEAGLLISGDQLLPRITSNVSVYPTEPNADPLGEWFASLDKLEALDEELTVLPAHNEPFTRLRVRTTQLRDDHMGKLDKLETLLGDGPRTAFESFGTLFGRTIKPDEIMMATGEALAHLHWLERAGRATRLSDGGVDRFART</sequence>
<dbReference type="InterPro" id="IPR036866">
    <property type="entry name" value="RibonucZ/Hydroxyglut_hydro"/>
</dbReference>
<organism evidence="3 4">
    <name type="scientific">Sphingoaurantiacus capsulatus</name>
    <dbReference type="NCBI Taxonomy" id="1771310"/>
    <lineage>
        <taxon>Bacteria</taxon>
        <taxon>Pseudomonadati</taxon>
        <taxon>Pseudomonadota</taxon>
        <taxon>Alphaproteobacteria</taxon>
        <taxon>Sphingomonadales</taxon>
        <taxon>Sphingosinicellaceae</taxon>
        <taxon>Sphingoaurantiacus</taxon>
    </lineage>
</organism>
<dbReference type="Gene3D" id="1.10.10.10">
    <property type="entry name" value="Winged helix-like DNA-binding domain superfamily/Winged helix DNA-binding domain"/>
    <property type="match status" value="1"/>
</dbReference>
<comment type="caution">
    <text evidence="3">The sequence shown here is derived from an EMBL/GenBank/DDBJ whole genome shotgun (WGS) entry which is preliminary data.</text>
</comment>
<dbReference type="PANTHER" id="PTHR42951">
    <property type="entry name" value="METALLO-BETA-LACTAMASE DOMAIN-CONTAINING"/>
    <property type="match status" value="1"/>
</dbReference>
<evidence type="ECO:0000313" key="3">
    <source>
        <dbReference type="EMBL" id="MFC3711914.1"/>
    </source>
</evidence>
<gene>
    <name evidence="3" type="ORF">ACFOMD_04990</name>
</gene>
<reference evidence="4" key="1">
    <citation type="journal article" date="2019" name="Int. J. Syst. Evol. Microbiol.">
        <title>The Global Catalogue of Microorganisms (GCM) 10K type strain sequencing project: providing services to taxonomists for standard genome sequencing and annotation.</title>
        <authorList>
            <consortium name="The Broad Institute Genomics Platform"/>
            <consortium name="The Broad Institute Genome Sequencing Center for Infectious Disease"/>
            <person name="Wu L."/>
            <person name="Ma J."/>
        </authorList>
    </citation>
    <scope>NUCLEOTIDE SEQUENCE [LARGE SCALE GENOMIC DNA]</scope>
    <source>
        <strain evidence="4">KCTC 42644</strain>
    </source>
</reference>
<evidence type="ECO:0000256" key="1">
    <source>
        <dbReference type="ARBA" id="ARBA00005250"/>
    </source>
</evidence>
<dbReference type="RefSeq" id="WP_380857753.1">
    <property type="nucleotide sequence ID" value="NZ_JBHRXV010000003.1"/>
</dbReference>
<dbReference type="InterPro" id="IPR001279">
    <property type="entry name" value="Metallo-B-lactamas"/>
</dbReference>
<dbReference type="InterPro" id="IPR048933">
    <property type="entry name" value="B_lactamase-like_C"/>
</dbReference>
<dbReference type="PANTHER" id="PTHR42951:SF4">
    <property type="entry name" value="ACYL-COENZYME A THIOESTERASE MBLAC2"/>
    <property type="match status" value="1"/>
</dbReference>
<dbReference type="SMART" id="SM00849">
    <property type="entry name" value="Lactamase_B"/>
    <property type="match status" value="1"/>
</dbReference>
<feature type="domain" description="Metallo-beta-lactamase" evidence="2">
    <location>
        <begin position="55"/>
        <end position="272"/>
    </location>
</feature>